<dbReference type="STRING" id="610380.E2B5B9"/>
<dbReference type="InterPro" id="IPR041091">
    <property type="entry name" value="RPGRIP1_C"/>
</dbReference>
<accession>E2B5B9</accession>
<dbReference type="Pfam" id="PF18111">
    <property type="entry name" value="RPGR1_C"/>
    <property type="match status" value="1"/>
</dbReference>
<evidence type="ECO:0000313" key="2">
    <source>
        <dbReference type="EMBL" id="EFN89114.1"/>
    </source>
</evidence>
<protein>
    <submittedName>
        <fullName evidence="2">X-linked retinitis pigmentosa GTPase regulator-interacting protein 1</fullName>
    </submittedName>
</protein>
<keyword evidence="3" id="KW-1185">Reference proteome</keyword>
<dbReference type="InParanoid" id="E2B5B9"/>
<dbReference type="InterPro" id="IPR031139">
    <property type="entry name" value="RPGRIP1_fam"/>
</dbReference>
<dbReference type="OMA" id="DANNNDF"/>
<gene>
    <name evidence="2" type="ORF">EAI_05678</name>
</gene>
<dbReference type="InterPro" id="IPR035892">
    <property type="entry name" value="C2_domain_sf"/>
</dbReference>
<sequence length="705" mass="80690">MLCDESCPVQKNSQREKLAILENMASNQILLMLLDVLHDYLSLNADERTSSKHQVLTMEDTLTDVNNNLATKNDNHDLSTDKKTYPCKYQQTTACHDGDFVADINKNIHKSAKLSSNCINVKNCPASLGSDCFLGYVPEESATVSTKYVGSLTKETQDKTTCCLAIYEKPKKVSCYDINNDSRTENVKTSLLPKCDLMCHLRKQNDSPTKREKRTICKNKCLGDDMQLYVGSAESFPLLITDKQGLIEIHVSQLQLSTLASKMSGEEDLCNLYVYISWDIWDEKTAYTMAMKCPDLNFNFSSVYRIADLFSFFKNVLLEHLVFRVNVVRCDDTKYTIARARVSMKDILDYPQNKLHYIVPVYSIIPCSYSVNFGQLSVWVRLSCNVEMVQVFKEQCGITSLRDTASRDTAHIKFPSKVDTLKDQKDSGVKSVISKNDRHFRLPSDSNFLYETTNSDENNCITSNNEESSSMRVNDTNEIFDEEDEICQTKKRSDSEVTIDDRKEVVKDHALAESSNTEFNAIITDKLEKDTIIIEIVSVLFFDDPIVLDDEICLIFVEYSFLGHYGKDMETLSVKKPRAANQEMVFNFRKKFRIDERTHTVERNTLRTMLTEYISPNIKFVLVSEPLPEEITTKECEDIGFATFNVREYALGDGCKDISLPIKDDQHKKIGILKVIKVQMNRFKQIISITKSQLVADCRARFRRY</sequence>
<reference evidence="2 3" key="1">
    <citation type="journal article" date="2010" name="Science">
        <title>Genomic comparison of the ants Camponotus floridanus and Harpegnathos saltator.</title>
        <authorList>
            <person name="Bonasio R."/>
            <person name="Zhang G."/>
            <person name="Ye C."/>
            <person name="Mutti N.S."/>
            <person name="Fang X."/>
            <person name="Qin N."/>
            <person name="Donahue G."/>
            <person name="Yang P."/>
            <person name="Li Q."/>
            <person name="Li C."/>
            <person name="Zhang P."/>
            <person name="Huang Z."/>
            <person name="Berger S.L."/>
            <person name="Reinberg D."/>
            <person name="Wang J."/>
            <person name="Liebig J."/>
        </authorList>
    </citation>
    <scope>NUCLEOTIDE SEQUENCE [LARGE SCALE GENOMIC DNA]</scope>
    <source>
        <strain evidence="2 3">R22 G/1</strain>
    </source>
</reference>
<evidence type="ECO:0000259" key="1">
    <source>
        <dbReference type="Pfam" id="PF18111"/>
    </source>
</evidence>
<dbReference type="SUPFAM" id="SSF49562">
    <property type="entry name" value="C2 domain (Calcium/lipid-binding domain, CaLB)"/>
    <property type="match status" value="1"/>
</dbReference>
<dbReference type="AlphaFoldDB" id="E2B5B9"/>
<name>E2B5B9_HARSA</name>
<dbReference type="PANTHER" id="PTHR14240">
    <property type="entry name" value="RETINITIS PIGMENTOSA GTPASE REGULATOR-INTERACTING PROTEIN"/>
    <property type="match status" value="1"/>
</dbReference>
<dbReference type="Gene3D" id="2.60.40.150">
    <property type="entry name" value="C2 domain"/>
    <property type="match status" value="2"/>
</dbReference>
<evidence type="ECO:0000313" key="3">
    <source>
        <dbReference type="Proteomes" id="UP000008237"/>
    </source>
</evidence>
<dbReference type="EMBL" id="GL445814">
    <property type="protein sequence ID" value="EFN89114.1"/>
    <property type="molecule type" value="Genomic_DNA"/>
</dbReference>
<organism evidence="3">
    <name type="scientific">Harpegnathos saltator</name>
    <name type="common">Jerdon's jumping ant</name>
    <dbReference type="NCBI Taxonomy" id="610380"/>
    <lineage>
        <taxon>Eukaryota</taxon>
        <taxon>Metazoa</taxon>
        <taxon>Ecdysozoa</taxon>
        <taxon>Arthropoda</taxon>
        <taxon>Hexapoda</taxon>
        <taxon>Insecta</taxon>
        <taxon>Pterygota</taxon>
        <taxon>Neoptera</taxon>
        <taxon>Endopterygota</taxon>
        <taxon>Hymenoptera</taxon>
        <taxon>Apocrita</taxon>
        <taxon>Aculeata</taxon>
        <taxon>Formicoidea</taxon>
        <taxon>Formicidae</taxon>
        <taxon>Ponerinae</taxon>
        <taxon>Ponerini</taxon>
        <taxon>Harpegnathos</taxon>
    </lineage>
</organism>
<feature type="domain" description="RPGRIP1 C-terminal" evidence="1">
    <location>
        <begin position="528"/>
        <end position="686"/>
    </location>
</feature>
<dbReference type="Proteomes" id="UP000008237">
    <property type="component" value="Unassembled WGS sequence"/>
</dbReference>
<dbReference type="OrthoDB" id="2133912at2759"/>
<proteinExistence type="predicted"/>